<dbReference type="Proteomes" id="UP001589858">
    <property type="component" value="Unassembled WGS sequence"/>
</dbReference>
<dbReference type="RefSeq" id="WP_207077935.1">
    <property type="nucleotide sequence ID" value="NZ_JAPCWC010000022.1"/>
</dbReference>
<dbReference type="InterPro" id="IPR030935">
    <property type="entry name" value="PBSX_Proteobac"/>
</dbReference>
<dbReference type="NCBIfam" id="TIGR01540">
    <property type="entry name" value="portal_PBSX"/>
    <property type="match status" value="1"/>
</dbReference>
<keyword evidence="4" id="KW-1185">Reference proteome</keyword>
<feature type="region of interest" description="Disordered" evidence="2">
    <location>
        <begin position="1"/>
        <end position="24"/>
    </location>
</feature>
<dbReference type="Pfam" id="PF04860">
    <property type="entry name" value="Phage_portal"/>
    <property type="match status" value="1"/>
</dbReference>
<organism evidence="3 4">
    <name type="scientific">Novosphingobium clariflavum</name>
    <dbReference type="NCBI Taxonomy" id="2029884"/>
    <lineage>
        <taxon>Bacteria</taxon>
        <taxon>Pseudomonadati</taxon>
        <taxon>Pseudomonadota</taxon>
        <taxon>Alphaproteobacteria</taxon>
        <taxon>Sphingomonadales</taxon>
        <taxon>Sphingomonadaceae</taxon>
        <taxon>Novosphingobium</taxon>
    </lineage>
</organism>
<sequence>MSKRNRARRMSRQETAEASQGAIVASNDNRSEVHAFTFGDPEPVLSRATMLDMLECYHNQRWYEPPIALHGLARAFRASPHHSSAIILKRNMLAASLEPTKWLSRAAFKGMAQDYLVMGNAYGQEVRNRLGGLLRLDHALAKYVRRGVEPGRFWWVPGHQPEAEFAPGTVHQLIAPDVNQEIYGVPEYLSALQSALLNENATLFRRRYFENGSHAGYIMHVNGEFADGDVDKMREALKRAKGPGNFRNLFIHSPNGKDGGIKILPIAEAGAKDEFLGIKNTTRDDVLAAHRVPPQLLGIVPANAGGFGDVTKATDAFFELEIEPLQSVFLELNDAVGAEVVRFRERVKAAA</sequence>
<proteinExistence type="inferred from homology"/>
<accession>A0ABV6S778</accession>
<evidence type="ECO:0000256" key="2">
    <source>
        <dbReference type="SAM" id="MobiDB-lite"/>
    </source>
</evidence>
<dbReference type="PIRSF" id="PIRSF018494">
    <property type="entry name" value="PBSX_VPQ"/>
    <property type="match status" value="1"/>
</dbReference>
<reference evidence="3 4" key="1">
    <citation type="submission" date="2024-09" db="EMBL/GenBank/DDBJ databases">
        <authorList>
            <person name="Sun Q."/>
            <person name="Mori K."/>
        </authorList>
    </citation>
    <scope>NUCLEOTIDE SEQUENCE [LARGE SCALE GENOMIC DNA]</scope>
    <source>
        <strain evidence="3 4">CICC 11035S</strain>
    </source>
</reference>
<evidence type="ECO:0000313" key="4">
    <source>
        <dbReference type="Proteomes" id="UP001589858"/>
    </source>
</evidence>
<comment type="similarity">
    <text evidence="1">Belongs to the phage portal family. PBSX subfamily.</text>
</comment>
<comment type="caution">
    <text evidence="3">The sequence shown here is derived from an EMBL/GenBank/DDBJ whole genome shotgun (WGS) entry which is preliminary data.</text>
</comment>
<name>A0ABV6S778_9SPHN</name>
<dbReference type="InterPro" id="IPR006430">
    <property type="entry name" value="Phage_portal_PBSX"/>
</dbReference>
<evidence type="ECO:0000256" key="1">
    <source>
        <dbReference type="ARBA" id="ARBA00006799"/>
    </source>
</evidence>
<dbReference type="EMBL" id="JBHLTM010000038">
    <property type="protein sequence ID" value="MFC0685087.1"/>
    <property type="molecule type" value="Genomic_DNA"/>
</dbReference>
<gene>
    <name evidence="3" type="ORF">ACFFF8_10805</name>
</gene>
<protein>
    <submittedName>
        <fullName evidence="3">Phage portal protein</fullName>
    </submittedName>
</protein>
<dbReference type="InterPro" id="IPR006944">
    <property type="entry name" value="Phage/GTA_portal"/>
</dbReference>
<evidence type="ECO:0000313" key="3">
    <source>
        <dbReference type="EMBL" id="MFC0685087.1"/>
    </source>
</evidence>
<feature type="compositionally biased region" description="Basic residues" evidence="2">
    <location>
        <begin position="1"/>
        <end position="10"/>
    </location>
</feature>